<dbReference type="AlphaFoldDB" id="A0A8T4J4S1"/>
<gene>
    <name evidence="1" type="ORF">KDA82_39760</name>
</gene>
<protein>
    <submittedName>
        <fullName evidence="1">TetR/AcrR family transcriptional regulator</fullName>
    </submittedName>
</protein>
<name>A0A8T4J4S1_9ACTN</name>
<reference evidence="1" key="1">
    <citation type="submission" date="2021-04" db="EMBL/GenBank/DDBJ databases">
        <title>Sequencing of actinobacteria type strains.</title>
        <authorList>
            <person name="Nguyen G.-S."/>
            <person name="Wentzel A."/>
        </authorList>
    </citation>
    <scope>NUCLEOTIDE SEQUENCE</scope>
    <source>
        <strain evidence="1">DSM 42095</strain>
    </source>
</reference>
<keyword evidence="2" id="KW-1185">Reference proteome</keyword>
<evidence type="ECO:0000313" key="1">
    <source>
        <dbReference type="EMBL" id="MBR7678975.1"/>
    </source>
</evidence>
<feature type="non-terminal residue" evidence="1">
    <location>
        <position position="1"/>
    </location>
</feature>
<organism evidence="1 2">
    <name type="scientific">Streptomyces daliensis</name>
    <dbReference type="NCBI Taxonomy" id="299421"/>
    <lineage>
        <taxon>Bacteria</taxon>
        <taxon>Bacillati</taxon>
        <taxon>Actinomycetota</taxon>
        <taxon>Actinomycetes</taxon>
        <taxon>Kitasatosporales</taxon>
        <taxon>Streptomycetaceae</taxon>
        <taxon>Streptomyces</taxon>
    </lineage>
</organism>
<proteinExistence type="predicted"/>
<dbReference type="Proteomes" id="UP000675554">
    <property type="component" value="Unassembled WGS sequence"/>
</dbReference>
<comment type="caution">
    <text evidence="1">The sequence shown here is derived from an EMBL/GenBank/DDBJ whole genome shotgun (WGS) entry which is preliminary data.</text>
</comment>
<dbReference type="EMBL" id="JAGSMN010002090">
    <property type="protein sequence ID" value="MBR7678975.1"/>
    <property type="molecule type" value="Genomic_DNA"/>
</dbReference>
<evidence type="ECO:0000313" key="2">
    <source>
        <dbReference type="Proteomes" id="UP000675554"/>
    </source>
</evidence>
<sequence>PYRNEGYALWHGQQRGERDAEFLAHALLAAVRSDLIEHVSAGGAAPERMRDGVAALARAVLASGEAP</sequence>
<accession>A0A8T4J4S1</accession>